<proteinExistence type="predicted"/>
<gene>
    <name evidence="2" type="ORF">HYZ11_08100</name>
</gene>
<feature type="domain" description="NAD(P)-binding" evidence="1">
    <location>
        <begin position="4"/>
        <end position="307"/>
    </location>
</feature>
<sequence length="320" mass="34449">MKAFITGVGGFAGSHLADLLLSQGHEVSGLVQPGASTQNLRHLAGRIALHEGDLLDAGRIEGLMRAERPGWVFHLAAQSSVHASWKDPAATFHANVTCGIRLLEACLPFREGLRAVMVTSAEIYGMGSPAAVTREESPFAPLNPYAVSKLALDLVAGQIAGAAGFPLVRMRPTNHAGPRQAVKTVLSRFACELARMEAGLQEPVLRAGNLDAWRDFADVRDVVRAYALAAGRGRAGGGYLVCTGAPRRVGDALELLLGMSRVKVRVERDPALERPADPPYGKASFARLEADTGWRPEIPFERTLRDTLDYWRGEVARKGK</sequence>
<accession>A0A932HZY4</accession>
<dbReference type="Gene3D" id="3.90.25.10">
    <property type="entry name" value="UDP-galactose 4-epimerase, domain 1"/>
    <property type="match status" value="1"/>
</dbReference>
<organism evidence="2 3">
    <name type="scientific">Tectimicrobiota bacterium</name>
    <dbReference type="NCBI Taxonomy" id="2528274"/>
    <lineage>
        <taxon>Bacteria</taxon>
        <taxon>Pseudomonadati</taxon>
        <taxon>Nitrospinota/Tectimicrobiota group</taxon>
        <taxon>Candidatus Tectimicrobiota</taxon>
    </lineage>
</organism>
<dbReference type="EMBL" id="JACPUR010000017">
    <property type="protein sequence ID" value="MBI3127548.1"/>
    <property type="molecule type" value="Genomic_DNA"/>
</dbReference>
<dbReference type="Gene3D" id="3.40.50.720">
    <property type="entry name" value="NAD(P)-binding Rossmann-like Domain"/>
    <property type="match status" value="1"/>
</dbReference>
<reference evidence="2" key="1">
    <citation type="submission" date="2020-07" db="EMBL/GenBank/DDBJ databases">
        <title>Huge and variable diversity of episymbiotic CPR bacteria and DPANN archaea in groundwater ecosystems.</title>
        <authorList>
            <person name="He C.Y."/>
            <person name="Keren R."/>
            <person name="Whittaker M."/>
            <person name="Farag I.F."/>
            <person name="Doudna J."/>
            <person name="Cate J.H.D."/>
            <person name="Banfield J.F."/>
        </authorList>
    </citation>
    <scope>NUCLEOTIDE SEQUENCE</scope>
    <source>
        <strain evidence="2">NC_groundwater_763_Ag_S-0.2um_68_21</strain>
    </source>
</reference>
<name>A0A932HZY4_UNCTE</name>
<dbReference type="Proteomes" id="UP000782312">
    <property type="component" value="Unassembled WGS sequence"/>
</dbReference>
<dbReference type="PANTHER" id="PTHR43000">
    <property type="entry name" value="DTDP-D-GLUCOSE 4,6-DEHYDRATASE-RELATED"/>
    <property type="match status" value="1"/>
</dbReference>
<dbReference type="AlphaFoldDB" id="A0A932HZY4"/>
<evidence type="ECO:0000313" key="3">
    <source>
        <dbReference type="Proteomes" id="UP000782312"/>
    </source>
</evidence>
<comment type="caution">
    <text evidence="2">The sequence shown here is derived from an EMBL/GenBank/DDBJ whole genome shotgun (WGS) entry which is preliminary data.</text>
</comment>
<dbReference type="InterPro" id="IPR016040">
    <property type="entry name" value="NAD(P)-bd_dom"/>
</dbReference>
<protein>
    <submittedName>
        <fullName evidence="2">GDP-mannose 4,6-dehydratase</fullName>
    </submittedName>
</protein>
<dbReference type="SUPFAM" id="SSF51735">
    <property type="entry name" value="NAD(P)-binding Rossmann-fold domains"/>
    <property type="match status" value="1"/>
</dbReference>
<evidence type="ECO:0000313" key="2">
    <source>
        <dbReference type="EMBL" id="MBI3127548.1"/>
    </source>
</evidence>
<evidence type="ECO:0000259" key="1">
    <source>
        <dbReference type="Pfam" id="PF16363"/>
    </source>
</evidence>
<dbReference type="InterPro" id="IPR036291">
    <property type="entry name" value="NAD(P)-bd_dom_sf"/>
</dbReference>
<dbReference type="Pfam" id="PF16363">
    <property type="entry name" value="GDP_Man_Dehyd"/>
    <property type="match status" value="1"/>
</dbReference>